<gene>
    <name evidence="3" type="ORF">H7B67_27985</name>
</gene>
<evidence type="ECO:0000256" key="1">
    <source>
        <dbReference type="SAM" id="Phobius"/>
    </source>
</evidence>
<dbReference type="Proteomes" id="UP000535838">
    <property type="component" value="Unassembled WGS sequence"/>
</dbReference>
<name>A0A841T558_9BACL</name>
<proteinExistence type="predicted"/>
<dbReference type="RefSeq" id="WP_185123194.1">
    <property type="nucleotide sequence ID" value="NZ_JACJVQ010000027.1"/>
</dbReference>
<dbReference type="AlphaFoldDB" id="A0A841T558"/>
<reference evidence="3 4" key="1">
    <citation type="submission" date="2020-08" db="EMBL/GenBank/DDBJ databases">
        <title>Cohnella phylogeny.</title>
        <authorList>
            <person name="Dunlap C."/>
        </authorList>
    </citation>
    <scope>NUCLEOTIDE SEQUENCE [LARGE SCALE GENOMIC DNA]</scope>
    <source>
        <strain evidence="3 4">DSM 25241</strain>
    </source>
</reference>
<keyword evidence="1" id="KW-0812">Transmembrane</keyword>
<dbReference type="Pfam" id="PF00561">
    <property type="entry name" value="Abhydrolase_1"/>
    <property type="match status" value="1"/>
</dbReference>
<dbReference type="InterPro" id="IPR029058">
    <property type="entry name" value="AB_hydrolase_fold"/>
</dbReference>
<keyword evidence="1" id="KW-0472">Membrane</keyword>
<dbReference type="SUPFAM" id="SSF53474">
    <property type="entry name" value="alpha/beta-Hydrolases"/>
    <property type="match status" value="1"/>
</dbReference>
<protein>
    <submittedName>
        <fullName evidence="3">Alpha/beta hydrolase</fullName>
    </submittedName>
</protein>
<keyword evidence="1" id="KW-1133">Transmembrane helix</keyword>
<comment type="caution">
    <text evidence="3">The sequence shown here is derived from an EMBL/GenBank/DDBJ whole genome shotgun (WGS) entry which is preliminary data.</text>
</comment>
<dbReference type="InterPro" id="IPR000073">
    <property type="entry name" value="AB_hydrolase_1"/>
</dbReference>
<evidence type="ECO:0000313" key="4">
    <source>
        <dbReference type="Proteomes" id="UP000535838"/>
    </source>
</evidence>
<evidence type="ECO:0000259" key="2">
    <source>
        <dbReference type="Pfam" id="PF00561"/>
    </source>
</evidence>
<keyword evidence="3" id="KW-0378">Hydrolase</keyword>
<feature type="transmembrane region" description="Helical" evidence="1">
    <location>
        <begin position="36"/>
        <end position="63"/>
    </location>
</feature>
<organism evidence="3 4">
    <name type="scientific">Cohnella thailandensis</name>
    <dbReference type="NCBI Taxonomy" id="557557"/>
    <lineage>
        <taxon>Bacteria</taxon>
        <taxon>Bacillati</taxon>
        <taxon>Bacillota</taxon>
        <taxon>Bacilli</taxon>
        <taxon>Bacillales</taxon>
        <taxon>Paenibacillaceae</taxon>
        <taxon>Cohnella</taxon>
    </lineage>
</organism>
<keyword evidence="4" id="KW-1185">Reference proteome</keyword>
<dbReference type="PANTHER" id="PTHR12277">
    <property type="entry name" value="ALPHA/BETA HYDROLASE DOMAIN-CONTAINING PROTEIN"/>
    <property type="match status" value="1"/>
</dbReference>
<feature type="domain" description="AB hydrolase-1" evidence="2">
    <location>
        <begin position="108"/>
        <end position="231"/>
    </location>
</feature>
<dbReference type="Gene3D" id="3.40.50.1820">
    <property type="entry name" value="alpha/beta hydrolase"/>
    <property type="match status" value="1"/>
</dbReference>
<dbReference type="EMBL" id="JACJVQ010000027">
    <property type="protein sequence ID" value="MBB6637986.1"/>
    <property type="molecule type" value="Genomic_DNA"/>
</dbReference>
<evidence type="ECO:0000313" key="3">
    <source>
        <dbReference type="EMBL" id="MBB6637986.1"/>
    </source>
</evidence>
<dbReference type="GO" id="GO:0016787">
    <property type="term" value="F:hydrolase activity"/>
    <property type="evidence" value="ECO:0007669"/>
    <property type="project" value="UniProtKB-KW"/>
</dbReference>
<accession>A0A841T558</accession>
<sequence>MTSTTMTPQAWESPPYSPGQSLLPLESKVPRRLHRLLLVASILLGIAAFFLVALFTVVSYLFAYPSVPALQSNPMAARNLMYEDVRFESADHASEVNGWWIPSAGDRTVILSHGYGTNREESWVPMYDIASLLHEQSYNVLMFDYGYADSSDRQPATGGIAESQQLIGALQLARDKGSGEVIVWGFSMGAGTALQAALQSDLIDGMILDSTFLPDSDTIYSNIRNYANVPKSLTVPLLSRFLPLFTGTQLNRIPSAQAQTTDYSVPILLIHGTNDDKAPIGISENVAASQTNPLSELWVVPGALHEMIFRAHPEEYVARTTAFLQAVDRQRHG</sequence>